<evidence type="ECO:0000256" key="1">
    <source>
        <dbReference type="SAM" id="SignalP"/>
    </source>
</evidence>
<proteinExistence type="predicted"/>
<protein>
    <submittedName>
        <fullName evidence="3">SH3 domain-containing protein</fullName>
    </submittedName>
</protein>
<reference evidence="3" key="1">
    <citation type="submission" date="2022-06" db="EMBL/GenBank/DDBJ databases">
        <title>Devosia sp. XJ19-45 genome assembly.</title>
        <authorList>
            <person name="Li B."/>
            <person name="Cai M."/>
            <person name="Nie G."/>
            <person name="Li W."/>
        </authorList>
    </citation>
    <scope>NUCLEOTIDE SEQUENCE</scope>
    <source>
        <strain evidence="3">XJ19-45</strain>
    </source>
</reference>
<feature type="domain" description="SH3b" evidence="2">
    <location>
        <begin position="22"/>
        <end position="87"/>
    </location>
</feature>
<feature type="signal peptide" evidence="1">
    <location>
        <begin position="1"/>
        <end position="25"/>
    </location>
</feature>
<dbReference type="Gene3D" id="2.60.20.10">
    <property type="entry name" value="Crystallins"/>
    <property type="match status" value="1"/>
</dbReference>
<dbReference type="Pfam" id="PF08239">
    <property type="entry name" value="SH3_3"/>
    <property type="match status" value="1"/>
</dbReference>
<dbReference type="InterPro" id="IPR011024">
    <property type="entry name" value="G_crystallin-like"/>
</dbReference>
<dbReference type="SMART" id="SM00287">
    <property type="entry name" value="SH3b"/>
    <property type="match status" value="1"/>
</dbReference>
<dbReference type="AlphaFoldDB" id="A0A9Q4FRH7"/>
<keyword evidence="4" id="KW-1185">Reference proteome</keyword>
<sequence length="213" mass="21536">MTIKRITFGTTIAAITLLTTLAASAAPGVATGAVNVRTGPGTGYAKVGTLAAGEVVDVKQCQGSWCFVDRNSGTDGWASKNYLAPYEGGGGGGGSDDTEIPFNFGMSVGPGGPSFSFGIGDAPPPPPPPPAPAKVCFFKGNNFSGAQFCVSAGTDDPNLPGGWNDSISSIKVQGGAQVTVCKNVWYGGFCTTISTDKPALGSYNNAISSYQAF</sequence>
<evidence type="ECO:0000313" key="4">
    <source>
        <dbReference type="Proteomes" id="UP001060275"/>
    </source>
</evidence>
<evidence type="ECO:0000313" key="3">
    <source>
        <dbReference type="EMBL" id="MCP8887466.1"/>
    </source>
</evidence>
<feature type="chain" id="PRO_5040375853" evidence="1">
    <location>
        <begin position="26"/>
        <end position="213"/>
    </location>
</feature>
<accession>A0A9Q4FRH7</accession>
<evidence type="ECO:0000259" key="2">
    <source>
        <dbReference type="PROSITE" id="PS51781"/>
    </source>
</evidence>
<keyword evidence="1" id="KW-0732">Signal</keyword>
<dbReference type="SUPFAM" id="SSF49695">
    <property type="entry name" value="gamma-Crystallin-like"/>
    <property type="match status" value="1"/>
</dbReference>
<gene>
    <name evidence="3" type="ORF">NF348_10145</name>
</gene>
<name>A0A9Q4FRH7_9HYPH</name>
<dbReference type="Pfam" id="PF03995">
    <property type="entry name" value="Inhibitor_I36"/>
    <property type="match status" value="1"/>
</dbReference>
<dbReference type="Proteomes" id="UP001060275">
    <property type="component" value="Unassembled WGS sequence"/>
</dbReference>
<comment type="caution">
    <text evidence="3">The sequence shown here is derived from an EMBL/GenBank/DDBJ whole genome shotgun (WGS) entry which is preliminary data.</text>
</comment>
<dbReference type="RefSeq" id="WP_254674540.1">
    <property type="nucleotide sequence ID" value="NZ_JAMWDU010000003.1"/>
</dbReference>
<organism evidence="3 4">
    <name type="scientific">Devosia ureilytica</name>
    <dbReference type="NCBI Taxonomy" id="2952754"/>
    <lineage>
        <taxon>Bacteria</taxon>
        <taxon>Pseudomonadati</taxon>
        <taxon>Pseudomonadota</taxon>
        <taxon>Alphaproteobacteria</taxon>
        <taxon>Hyphomicrobiales</taxon>
        <taxon>Devosiaceae</taxon>
        <taxon>Devosia</taxon>
    </lineage>
</organism>
<dbReference type="InterPro" id="IPR003646">
    <property type="entry name" value="SH3-like_bac-type"/>
</dbReference>
<dbReference type="EMBL" id="JAMWDU010000003">
    <property type="protein sequence ID" value="MCP8887466.1"/>
    <property type="molecule type" value="Genomic_DNA"/>
</dbReference>
<dbReference type="Gene3D" id="2.30.30.40">
    <property type="entry name" value="SH3 Domains"/>
    <property type="match status" value="1"/>
</dbReference>
<dbReference type="PROSITE" id="PS51781">
    <property type="entry name" value="SH3B"/>
    <property type="match status" value="1"/>
</dbReference>